<protein>
    <recommendedName>
        <fullName evidence="2">Serpin domain-containing protein</fullName>
    </recommendedName>
</protein>
<dbReference type="EMBL" id="VIEB01001058">
    <property type="protein sequence ID" value="TQD76022.1"/>
    <property type="molecule type" value="Genomic_DNA"/>
</dbReference>
<dbReference type="PANTHER" id="PTHR11461:SF211">
    <property type="entry name" value="GH10112P-RELATED"/>
    <property type="match status" value="1"/>
</dbReference>
<dbReference type="InterPro" id="IPR023795">
    <property type="entry name" value="Serpin_CS"/>
</dbReference>
<dbReference type="InterPro" id="IPR042178">
    <property type="entry name" value="Serpin_sf_1"/>
</dbReference>
<gene>
    <name evidence="3" type="ORF">C1H46_038445</name>
</gene>
<comment type="caution">
    <text evidence="3">The sequence shown here is derived from an EMBL/GenBank/DDBJ whole genome shotgun (WGS) entry which is preliminary data.</text>
</comment>
<dbReference type="SUPFAM" id="SSF56574">
    <property type="entry name" value="Serpins"/>
    <property type="match status" value="1"/>
</dbReference>
<evidence type="ECO:0000313" key="3">
    <source>
        <dbReference type="EMBL" id="TQD76022.1"/>
    </source>
</evidence>
<dbReference type="STRING" id="106549.A0A540KPT9"/>
<dbReference type="InterPro" id="IPR042185">
    <property type="entry name" value="Serpin_sf_2"/>
</dbReference>
<dbReference type="InterPro" id="IPR036186">
    <property type="entry name" value="Serpin_sf"/>
</dbReference>
<dbReference type="Gene3D" id="2.30.39.10">
    <property type="entry name" value="Alpha-1-antitrypsin, domain 1"/>
    <property type="match status" value="1"/>
</dbReference>
<dbReference type="GO" id="GO:0005615">
    <property type="term" value="C:extracellular space"/>
    <property type="evidence" value="ECO:0007669"/>
    <property type="project" value="InterPro"/>
</dbReference>
<evidence type="ECO:0000256" key="1">
    <source>
        <dbReference type="ARBA" id="ARBA00009500"/>
    </source>
</evidence>
<dbReference type="InterPro" id="IPR000215">
    <property type="entry name" value="Serpin_fam"/>
</dbReference>
<comment type="similarity">
    <text evidence="1">Belongs to the serpin family.</text>
</comment>
<dbReference type="AlphaFoldDB" id="A0A540KPT9"/>
<dbReference type="Pfam" id="PF00079">
    <property type="entry name" value="Serpin"/>
    <property type="match status" value="1"/>
</dbReference>
<proteinExistence type="inferred from homology"/>
<dbReference type="GO" id="GO:0004867">
    <property type="term" value="F:serine-type endopeptidase inhibitor activity"/>
    <property type="evidence" value="ECO:0007669"/>
    <property type="project" value="InterPro"/>
</dbReference>
<dbReference type="InterPro" id="IPR023796">
    <property type="entry name" value="Serpin_dom"/>
</dbReference>
<evidence type="ECO:0000259" key="2">
    <source>
        <dbReference type="Pfam" id="PF00079"/>
    </source>
</evidence>
<evidence type="ECO:0000313" key="4">
    <source>
        <dbReference type="Proteomes" id="UP000315295"/>
    </source>
</evidence>
<organism evidence="3 4">
    <name type="scientific">Malus baccata</name>
    <name type="common">Siberian crab apple</name>
    <name type="synonym">Pyrus baccata</name>
    <dbReference type="NCBI Taxonomy" id="106549"/>
    <lineage>
        <taxon>Eukaryota</taxon>
        <taxon>Viridiplantae</taxon>
        <taxon>Streptophyta</taxon>
        <taxon>Embryophyta</taxon>
        <taxon>Tracheophyta</taxon>
        <taxon>Spermatophyta</taxon>
        <taxon>Magnoliopsida</taxon>
        <taxon>eudicotyledons</taxon>
        <taxon>Gunneridae</taxon>
        <taxon>Pentapetalae</taxon>
        <taxon>rosids</taxon>
        <taxon>fabids</taxon>
        <taxon>Rosales</taxon>
        <taxon>Rosaceae</taxon>
        <taxon>Amygdaloideae</taxon>
        <taxon>Maleae</taxon>
        <taxon>Malus</taxon>
    </lineage>
</organism>
<dbReference type="Gene3D" id="3.30.497.10">
    <property type="entry name" value="Antithrombin, subunit I, domain 2"/>
    <property type="match status" value="1"/>
</dbReference>
<dbReference type="PROSITE" id="PS00284">
    <property type="entry name" value="SERPIN"/>
    <property type="match status" value="1"/>
</dbReference>
<sequence>MYFLLPNSRNGLPALVKRVCSEPDFLDCHLPEIQREPGALKIPKFNINSNFLASEILMKLGLVLPFNGNGDFSEMVESGIGDPKIIHKSFIEVDEGGTKAAAVSTFGCGADCAGPFEPIKSINFVADHPFMFLIREEMTGTVLFIGQVLNPLEE</sequence>
<accession>A0A540KPT9</accession>
<reference evidence="3 4" key="1">
    <citation type="journal article" date="2019" name="G3 (Bethesda)">
        <title>Sequencing of a Wild Apple (Malus baccata) Genome Unravels the Differences Between Cultivated and Wild Apple Species Regarding Disease Resistance and Cold Tolerance.</title>
        <authorList>
            <person name="Chen X."/>
        </authorList>
    </citation>
    <scope>NUCLEOTIDE SEQUENCE [LARGE SCALE GENOMIC DNA]</scope>
    <source>
        <strain evidence="4">cv. Shandingzi</strain>
        <tissue evidence="3">Leaves</tissue>
    </source>
</reference>
<dbReference type="Proteomes" id="UP000315295">
    <property type="component" value="Unassembled WGS sequence"/>
</dbReference>
<name>A0A540KPT9_MALBA</name>
<dbReference type="PANTHER" id="PTHR11461">
    <property type="entry name" value="SERINE PROTEASE INHIBITOR, SERPIN"/>
    <property type="match status" value="1"/>
</dbReference>
<keyword evidence="4" id="KW-1185">Reference proteome</keyword>
<feature type="domain" description="Serpin" evidence="2">
    <location>
        <begin position="1"/>
        <end position="151"/>
    </location>
</feature>